<protein>
    <submittedName>
        <fullName evidence="1">OsmC-like protein</fullName>
    </submittedName>
</protein>
<dbReference type="PANTHER" id="PTHR34352">
    <property type="entry name" value="PROTEIN YHFA"/>
    <property type="match status" value="1"/>
</dbReference>
<dbReference type="SUPFAM" id="SSF82784">
    <property type="entry name" value="OsmC-like"/>
    <property type="match status" value="1"/>
</dbReference>
<evidence type="ECO:0000313" key="1">
    <source>
        <dbReference type="EMBL" id="MDP9821393.1"/>
    </source>
</evidence>
<dbReference type="InterPro" id="IPR003718">
    <property type="entry name" value="OsmC/Ohr_fam"/>
</dbReference>
<dbReference type="EMBL" id="JAUSQM010000001">
    <property type="protein sequence ID" value="MDP9821393.1"/>
    <property type="molecule type" value="Genomic_DNA"/>
</dbReference>
<dbReference type="Pfam" id="PF02566">
    <property type="entry name" value="OsmC"/>
    <property type="match status" value="1"/>
</dbReference>
<gene>
    <name evidence="1" type="ORF">J2S59_001202</name>
</gene>
<evidence type="ECO:0000313" key="2">
    <source>
        <dbReference type="Proteomes" id="UP001240447"/>
    </source>
</evidence>
<name>A0ABT9NLU6_9ACTN</name>
<dbReference type="RefSeq" id="WP_068123499.1">
    <property type="nucleotide sequence ID" value="NZ_CCXJ01000659.1"/>
</dbReference>
<sequence>MATDATTGPAGDPTPDSLRSITLTRTAQGEYRAENGRGAVLDLGTGDTERFTPVELLLVAIAGCSSVDVDFLTSRRTEPERFVATMEGHKAKDAGGNHMTGLRLTFDLAFPEGEAGDAARSVIDRAIQQSHDRLCTVSRTVELGTPIEVRVSD</sequence>
<dbReference type="InterPro" id="IPR015946">
    <property type="entry name" value="KH_dom-like_a/b"/>
</dbReference>
<accession>A0ABT9NLU6</accession>
<reference evidence="1 2" key="1">
    <citation type="submission" date="2023-07" db="EMBL/GenBank/DDBJ databases">
        <title>Sequencing the genomes of 1000 actinobacteria strains.</title>
        <authorList>
            <person name="Klenk H.-P."/>
        </authorList>
    </citation>
    <scope>NUCLEOTIDE SEQUENCE [LARGE SCALE GENOMIC DNA]</scope>
    <source>
        <strain evidence="1 2">GD13</strain>
    </source>
</reference>
<dbReference type="InterPro" id="IPR036102">
    <property type="entry name" value="OsmC/Ohrsf"/>
</dbReference>
<comment type="caution">
    <text evidence="1">The sequence shown here is derived from an EMBL/GenBank/DDBJ whole genome shotgun (WGS) entry which is preliminary data.</text>
</comment>
<organism evidence="1 2">
    <name type="scientific">Nocardioides massiliensis</name>
    <dbReference type="NCBI Taxonomy" id="1325935"/>
    <lineage>
        <taxon>Bacteria</taxon>
        <taxon>Bacillati</taxon>
        <taxon>Actinomycetota</taxon>
        <taxon>Actinomycetes</taxon>
        <taxon>Propionibacteriales</taxon>
        <taxon>Nocardioidaceae</taxon>
        <taxon>Nocardioides</taxon>
    </lineage>
</organism>
<dbReference type="Proteomes" id="UP001240447">
    <property type="component" value="Unassembled WGS sequence"/>
</dbReference>
<dbReference type="PANTHER" id="PTHR34352:SF1">
    <property type="entry name" value="PROTEIN YHFA"/>
    <property type="match status" value="1"/>
</dbReference>
<keyword evidence="2" id="KW-1185">Reference proteome</keyword>
<dbReference type="Gene3D" id="3.30.300.20">
    <property type="match status" value="1"/>
</dbReference>
<proteinExistence type="predicted"/>